<reference evidence="2 3" key="1">
    <citation type="journal article" date="2009" name="Stand. Genomic Sci.">
        <title>Complete genome sequence of Catenulispora acidiphila type strain (ID 139908).</title>
        <authorList>
            <person name="Copeland A."/>
            <person name="Lapidus A."/>
            <person name="Glavina Del Rio T."/>
            <person name="Nolan M."/>
            <person name="Lucas S."/>
            <person name="Chen F."/>
            <person name="Tice H."/>
            <person name="Cheng J.F."/>
            <person name="Bruce D."/>
            <person name="Goodwin L."/>
            <person name="Pitluck S."/>
            <person name="Mikhailova N."/>
            <person name="Pati A."/>
            <person name="Ivanova N."/>
            <person name="Mavromatis K."/>
            <person name="Chen A."/>
            <person name="Palaniappan K."/>
            <person name="Chain P."/>
            <person name="Land M."/>
            <person name="Hauser L."/>
            <person name="Chang Y.J."/>
            <person name="Jeffries C.D."/>
            <person name="Chertkov O."/>
            <person name="Brettin T."/>
            <person name="Detter J.C."/>
            <person name="Han C."/>
            <person name="Ali Z."/>
            <person name="Tindall B.J."/>
            <person name="Goker M."/>
            <person name="Bristow J."/>
            <person name="Eisen J.A."/>
            <person name="Markowitz V."/>
            <person name="Hugenholtz P."/>
            <person name="Kyrpides N.C."/>
            <person name="Klenk H.P."/>
        </authorList>
    </citation>
    <scope>NUCLEOTIDE SEQUENCE [LARGE SCALE GENOMIC DNA]</scope>
    <source>
        <strain evidence="3">DSM 44928 / JCM 14897 / NBRC 102108 / NRRL B-24433 / ID139908</strain>
    </source>
</reference>
<dbReference type="eggNOG" id="ENOG503426S">
    <property type="taxonomic scope" value="Bacteria"/>
</dbReference>
<protein>
    <submittedName>
        <fullName evidence="2">Uncharacterized protein</fullName>
    </submittedName>
</protein>
<proteinExistence type="predicted"/>
<dbReference type="STRING" id="479433.Caci_7856"/>
<feature type="compositionally biased region" description="Basic and acidic residues" evidence="1">
    <location>
        <begin position="1"/>
        <end position="10"/>
    </location>
</feature>
<dbReference type="KEGG" id="cai:Caci_7856"/>
<dbReference type="RefSeq" id="WP_015796404.1">
    <property type="nucleotide sequence ID" value="NC_013131.1"/>
</dbReference>
<dbReference type="InParanoid" id="C7QFA2"/>
<sequence length="111" mass="11408">MAGAKKESKTARASVRAGAGGAGGGRVFGDMKRFTPLGGGFCYFANSDGKSLHLKVDSEELFTVLSAIEGADRAKVDAEVTELAAKYGEKVPAWKALAEKLTAGELAEAAA</sequence>
<feature type="region of interest" description="Disordered" evidence="1">
    <location>
        <begin position="1"/>
        <end position="25"/>
    </location>
</feature>
<accession>C7QFA2</accession>
<dbReference type="EMBL" id="CP001700">
    <property type="protein sequence ID" value="ACU76679.1"/>
    <property type="molecule type" value="Genomic_DNA"/>
</dbReference>
<evidence type="ECO:0000313" key="2">
    <source>
        <dbReference type="EMBL" id="ACU76679.1"/>
    </source>
</evidence>
<organism evidence="2 3">
    <name type="scientific">Catenulispora acidiphila (strain DSM 44928 / JCM 14897 / NBRC 102108 / NRRL B-24433 / ID139908)</name>
    <dbReference type="NCBI Taxonomy" id="479433"/>
    <lineage>
        <taxon>Bacteria</taxon>
        <taxon>Bacillati</taxon>
        <taxon>Actinomycetota</taxon>
        <taxon>Actinomycetes</taxon>
        <taxon>Catenulisporales</taxon>
        <taxon>Catenulisporaceae</taxon>
        <taxon>Catenulispora</taxon>
    </lineage>
</organism>
<keyword evidence="3" id="KW-1185">Reference proteome</keyword>
<evidence type="ECO:0000313" key="3">
    <source>
        <dbReference type="Proteomes" id="UP000000851"/>
    </source>
</evidence>
<dbReference type="AlphaFoldDB" id="C7QFA2"/>
<dbReference type="Proteomes" id="UP000000851">
    <property type="component" value="Chromosome"/>
</dbReference>
<dbReference type="HOGENOM" id="CLU_2191333_0_0_11"/>
<evidence type="ECO:0000256" key="1">
    <source>
        <dbReference type="SAM" id="MobiDB-lite"/>
    </source>
</evidence>
<gene>
    <name evidence="2" type="ordered locus">Caci_7856</name>
</gene>
<name>C7QFA2_CATAD</name>